<accession>A0ABS9RYX0</accession>
<comment type="caution">
    <text evidence="1">The sequence shown here is derived from an EMBL/GenBank/DDBJ whole genome shotgun (WGS) entry which is preliminary data.</text>
</comment>
<evidence type="ECO:0008006" key="3">
    <source>
        <dbReference type="Google" id="ProtNLM"/>
    </source>
</evidence>
<evidence type="ECO:0000313" key="1">
    <source>
        <dbReference type="EMBL" id="MCH4565048.1"/>
    </source>
</evidence>
<name>A0ABS9RYX0_9GAMM</name>
<organism evidence="1 2">
    <name type="scientific">Halomonas flagellata</name>
    <dbReference type="NCBI Taxonomy" id="2920385"/>
    <lineage>
        <taxon>Bacteria</taxon>
        <taxon>Pseudomonadati</taxon>
        <taxon>Pseudomonadota</taxon>
        <taxon>Gammaproteobacteria</taxon>
        <taxon>Oceanospirillales</taxon>
        <taxon>Halomonadaceae</taxon>
        <taxon>Halomonas</taxon>
    </lineage>
</organism>
<sequence>MRTQDAHKKVRDGARLAVTLALVAVLGGCALQPAPQSKDAGSVVAGGERGKRLGANLSDFLAQSSGGAAIQLAESPWGRDVEVVADTSYFAASGRPCRELTVRHAGRQAEQGAIACETATGAWVVRRQVTQALTQGGAR</sequence>
<dbReference type="PROSITE" id="PS51257">
    <property type="entry name" value="PROKAR_LIPOPROTEIN"/>
    <property type="match status" value="1"/>
</dbReference>
<dbReference type="Proteomes" id="UP001202117">
    <property type="component" value="Unassembled WGS sequence"/>
</dbReference>
<proteinExistence type="predicted"/>
<dbReference type="EMBL" id="JAKVPY010000028">
    <property type="protein sequence ID" value="MCH4565048.1"/>
    <property type="molecule type" value="Genomic_DNA"/>
</dbReference>
<evidence type="ECO:0000313" key="2">
    <source>
        <dbReference type="Proteomes" id="UP001202117"/>
    </source>
</evidence>
<gene>
    <name evidence="1" type="ORF">MKP05_18275</name>
</gene>
<reference evidence="1 2" key="1">
    <citation type="submission" date="2022-02" db="EMBL/GenBank/DDBJ databases">
        <title>Halomonas fukangensis sp. nov., a halophilic bacterium isolated from a bulk soil of Kalidium foliatum at Fukang.</title>
        <authorList>
            <person name="Huang Y."/>
        </authorList>
    </citation>
    <scope>NUCLEOTIDE SEQUENCE [LARGE SCALE GENOMIC DNA]</scope>
    <source>
        <strain evidence="1 2">EGI 63088</strain>
    </source>
</reference>
<dbReference type="RefSeq" id="WP_240569581.1">
    <property type="nucleotide sequence ID" value="NZ_JAKVPY010000028.1"/>
</dbReference>
<dbReference type="Pfam" id="PF16587">
    <property type="entry name" value="DUF5061"/>
    <property type="match status" value="1"/>
</dbReference>
<keyword evidence="2" id="KW-1185">Reference proteome</keyword>
<dbReference type="InterPro" id="IPR032258">
    <property type="entry name" value="DUF5061"/>
</dbReference>
<protein>
    <recommendedName>
        <fullName evidence="3">Surface antigen domain-containing protein</fullName>
    </recommendedName>
</protein>